<dbReference type="OrthoDB" id="8017587at2759"/>
<evidence type="ECO:0000313" key="6">
    <source>
        <dbReference type="Proteomes" id="UP000054408"/>
    </source>
</evidence>
<dbReference type="GeneID" id="25566503"/>
<dbReference type="eggNOG" id="KOG2617">
    <property type="taxonomic scope" value="Eukaryota"/>
</dbReference>
<dbReference type="GO" id="GO:0005975">
    <property type="term" value="P:carbohydrate metabolic process"/>
    <property type="evidence" value="ECO:0007669"/>
    <property type="project" value="TreeGrafter"/>
</dbReference>
<dbReference type="InterPro" id="IPR019810">
    <property type="entry name" value="Citrate_synthase_AS"/>
</dbReference>
<dbReference type="FunFam" id="1.10.580.10:FF:000001">
    <property type="entry name" value="Citrate synthase"/>
    <property type="match status" value="1"/>
</dbReference>
<dbReference type="AlphaFoldDB" id="A0A0L0DGV3"/>
<dbReference type="PANTHER" id="PTHR11739">
    <property type="entry name" value="CITRATE SYNTHASE"/>
    <property type="match status" value="1"/>
</dbReference>
<comment type="similarity">
    <text evidence="1 4">Belongs to the citrate synthase family.</text>
</comment>
<dbReference type="OMA" id="VLEWLFK"/>
<dbReference type="InterPro" id="IPR002020">
    <property type="entry name" value="Citrate_synthase"/>
</dbReference>
<dbReference type="InterPro" id="IPR036969">
    <property type="entry name" value="Citrate_synthase_sf"/>
</dbReference>
<dbReference type="PRINTS" id="PR00143">
    <property type="entry name" value="CITRTSNTHASE"/>
</dbReference>
<evidence type="ECO:0000256" key="1">
    <source>
        <dbReference type="ARBA" id="ARBA00010566"/>
    </source>
</evidence>
<feature type="active site" evidence="3">
    <location>
        <position position="341"/>
    </location>
</feature>
<dbReference type="EMBL" id="GL349467">
    <property type="protein sequence ID" value="KNC51435.1"/>
    <property type="molecule type" value="Genomic_DNA"/>
</dbReference>
<evidence type="ECO:0000313" key="5">
    <source>
        <dbReference type="EMBL" id="KNC51435.1"/>
    </source>
</evidence>
<dbReference type="Proteomes" id="UP000054408">
    <property type="component" value="Unassembled WGS sequence"/>
</dbReference>
<evidence type="ECO:0000256" key="3">
    <source>
        <dbReference type="PIRSR" id="PIRSR610109-1"/>
    </source>
</evidence>
<keyword evidence="6" id="KW-1185">Reference proteome</keyword>
<dbReference type="GO" id="GO:0046912">
    <property type="term" value="F:acyltransferase activity, acyl groups converted into alkyl on transfer"/>
    <property type="evidence" value="ECO:0007669"/>
    <property type="project" value="InterPro"/>
</dbReference>
<dbReference type="Gene3D" id="1.10.230.10">
    <property type="entry name" value="Cytochrome P450-Terp, domain 2"/>
    <property type="match status" value="1"/>
</dbReference>
<dbReference type="Pfam" id="PF00285">
    <property type="entry name" value="Citrate_synt"/>
    <property type="match status" value="1"/>
</dbReference>
<protein>
    <recommendedName>
        <fullName evidence="4">Citrate synthase</fullName>
    </recommendedName>
</protein>
<organism evidence="5 6">
    <name type="scientific">Thecamonas trahens ATCC 50062</name>
    <dbReference type="NCBI Taxonomy" id="461836"/>
    <lineage>
        <taxon>Eukaryota</taxon>
        <taxon>Apusozoa</taxon>
        <taxon>Apusomonadida</taxon>
        <taxon>Apusomonadidae</taxon>
        <taxon>Thecamonas</taxon>
    </lineage>
</organism>
<gene>
    <name evidence="5" type="ORF">AMSG_07629</name>
</gene>
<reference evidence="5 6" key="1">
    <citation type="submission" date="2010-05" db="EMBL/GenBank/DDBJ databases">
        <title>The Genome Sequence of Thecamonas trahens ATCC 50062.</title>
        <authorList>
            <consortium name="The Broad Institute Genome Sequencing Platform"/>
            <person name="Russ C."/>
            <person name="Cuomo C."/>
            <person name="Shea T."/>
            <person name="Young S.K."/>
            <person name="Zeng Q."/>
            <person name="Koehrsen M."/>
            <person name="Haas B."/>
            <person name="Borodovsky M."/>
            <person name="Guigo R."/>
            <person name="Alvarado L."/>
            <person name="Berlin A."/>
            <person name="Bochicchio J."/>
            <person name="Borenstein D."/>
            <person name="Chapman S."/>
            <person name="Chen Z."/>
            <person name="Freedman E."/>
            <person name="Gellesch M."/>
            <person name="Goldberg J."/>
            <person name="Griggs A."/>
            <person name="Gujja S."/>
            <person name="Heilman E."/>
            <person name="Heiman D."/>
            <person name="Hepburn T."/>
            <person name="Howarth C."/>
            <person name="Jen D."/>
            <person name="Larson L."/>
            <person name="Mehta T."/>
            <person name="Park D."/>
            <person name="Pearson M."/>
            <person name="Roberts A."/>
            <person name="Saif S."/>
            <person name="Shenoy N."/>
            <person name="Sisk P."/>
            <person name="Stolte C."/>
            <person name="Sykes S."/>
            <person name="Thomson T."/>
            <person name="Walk T."/>
            <person name="White J."/>
            <person name="Yandava C."/>
            <person name="Burger G."/>
            <person name="Gray M.W."/>
            <person name="Holland P.W.H."/>
            <person name="King N."/>
            <person name="Lang F.B.F."/>
            <person name="Roger A.J."/>
            <person name="Ruiz-Trillo I."/>
            <person name="Lander E."/>
            <person name="Nusbaum C."/>
        </authorList>
    </citation>
    <scope>NUCLEOTIDE SEQUENCE [LARGE SCALE GENOMIC DNA]</scope>
    <source>
        <strain evidence="5 6">ATCC 50062</strain>
    </source>
</reference>
<keyword evidence="2 4" id="KW-0808">Transferase</keyword>
<proteinExistence type="inferred from homology"/>
<dbReference type="InterPro" id="IPR016142">
    <property type="entry name" value="Citrate_synth-like_lrg_a-sub"/>
</dbReference>
<evidence type="ECO:0000256" key="2">
    <source>
        <dbReference type="ARBA" id="ARBA00022679"/>
    </source>
</evidence>
<dbReference type="Gene3D" id="1.10.580.10">
    <property type="entry name" value="Citrate Synthase, domain 1"/>
    <property type="match status" value="1"/>
</dbReference>
<feature type="active site" evidence="3">
    <location>
        <position position="396"/>
    </location>
</feature>
<dbReference type="InterPro" id="IPR016143">
    <property type="entry name" value="Citrate_synth-like_sm_a-sub"/>
</dbReference>
<dbReference type="PANTHER" id="PTHR11739:SF8">
    <property type="entry name" value="CITRATE SYNTHASE, MITOCHONDRIAL"/>
    <property type="match status" value="1"/>
</dbReference>
<dbReference type="GO" id="GO:0005759">
    <property type="term" value="C:mitochondrial matrix"/>
    <property type="evidence" value="ECO:0007669"/>
    <property type="project" value="TreeGrafter"/>
</dbReference>
<name>A0A0L0DGV3_THETB</name>
<accession>A0A0L0DGV3</accession>
<dbReference type="STRING" id="461836.A0A0L0DGV3"/>
<sequence length="455" mass="50279">MLNTFARRALGLKPVAATAVATRSMSLLRKRVEELIPEKQEEVKAVRAEKGDKVLCEVTVDQAYGGMRGVKSLVTETSLLDPHEGIRFRGLSIPECQEQLPKAAGGDEPLPESLFWLLMTGEVPTQAEAESLTEEWNARSEVPEHINKIIDSFPKTLHPMSQLVAAIGVLQEGSLFAKAYADGVHKSKYWETTYEDSMNLIAKLPNISSRIYRNTYHNGDVIASPGEDWGANIAAQLGYDSHEVKELMRLYMFLHSDHEGGNASAHATHLVGSTLSDPYLSFTAGVTALAGPLHGLANQEVLRWLNVVIDEVGGLPVSDEKLTEYIWDTLNSGRVVPGYGHAVLRTDDPRYTCQQQFALKHMPEDPKFKLVKQLHELVPPILTSIPKIKSGAANVDAHSGVLLTHYGLTEDNYYTVLFATSRALGVLASLTWDRALGLPLERPKSYTTEWIKNNM</sequence>
<feature type="active site" evidence="3">
    <location>
        <position position="294"/>
    </location>
</feature>
<dbReference type="RefSeq" id="XP_013756098.1">
    <property type="nucleotide sequence ID" value="XM_013900644.1"/>
</dbReference>
<dbReference type="NCBIfam" id="TIGR01793">
    <property type="entry name" value="cit_synth_euk"/>
    <property type="match status" value="1"/>
</dbReference>
<dbReference type="PROSITE" id="PS00480">
    <property type="entry name" value="CITRATE_SYNTHASE"/>
    <property type="match status" value="1"/>
</dbReference>
<dbReference type="GO" id="GO:0006099">
    <property type="term" value="P:tricarboxylic acid cycle"/>
    <property type="evidence" value="ECO:0007669"/>
    <property type="project" value="InterPro"/>
</dbReference>
<dbReference type="GO" id="GO:0006101">
    <property type="term" value="P:citrate metabolic process"/>
    <property type="evidence" value="ECO:0007669"/>
    <property type="project" value="InterPro"/>
</dbReference>
<dbReference type="SUPFAM" id="SSF48256">
    <property type="entry name" value="Citrate synthase"/>
    <property type="match status" value="1"/>
</dbReference>
<dbReference type="InterPro" id="IPR010109">
    <property type="entry name" value="Citrate_synthase_euk"/>
</dbReference>
<dbReference type="NCBIfam" id="NF007128">
    <property type="entry name" value="PRK09569.1"/>
    <property type="match status" value="1"/>
</dbReference>
<evidence type="ECO:0000256" key="4">
    <source>
        <dbReference type="RuleBase" id="RU000441"/>
    </source>
</evidence>